<evidence type="ECO:0000313" key="2">
    <source>
        <dbReference type="Proteomes" id="UP000316727"/>
    </source>
</evidence>
<sequence length="169" mass="19449">MKLIGKGDKLDKYRGHLINGDELKPQEEAMLQKYRRANALMCCGYSRGQTLTLMSKETELSESQLFAIIRDSIKLFGSVNEVDKAGMKYIMYENFMLAGNLARKEGDFKSMVRAYENASRLYDLFSPDTHLIDPREFLRPGVIIYSTEPAVLEEQQRQDIEDIDYTDAE</sequence>
<protein>
    <submittedName>
        <fullName evidence="1">Uncharacterized protein</fullName>
    </submittedName>
</protein>
<comment type="caution">
    <text evidence="1">The sequence shown here is derived from an EMBL/GenBank/DDBJ whole genome shotgun (WGS) entry which is preliminary data.</text>
</comment>
<organism evidence="1 2">
    <name type="scientific">Pontibacter mangrovi</name>
    <dbReference type="NCBI Taxonomy" id="2589816"/>
    <lineage>
        <taxon>Bacteria</taxon>
        <taxon>Pseudomonadati</taxon>
        <taxon>Bacteroidota</taxon>
        <taxon>Cytophagia</taxon>
        <taxon>Cytophagales</taxon>
        <taxon>Hymenobacteraceae</taxon>
        <taxon>Pontibacter</taxon>
    </lineage>
</organism>
<dbReference type="RefSeq" id="WP_140621604.1">
    <property type="nucleotide sequence ID" value="NZ_VFRQ01000005.1"/>
</dbReference>
<dbReference type="AlphaFoldDB" id="A0A501W9M9"/>
<evidence type="ECO:0000313" key="1">
    <source>
        <dbReference type="EMBL" id="TPE43981.1"/>
    </source>
</evidence>
<dbReference type="EMBL" id="VFRQ01000005">
    <property type="protein sequence ID" value="TPE43981.1"/>
    <property type="molecule type" value="Genomic_DNA"/>
</dbReference>
<dbReference type="Proteomes" id="UP000316727">
    <property type="component" value="Unassembled WGS sequence"/>
</dbReference>
<accession>A0A501W9M9</accession>
<proteinExistence type="predicted"/>
<reference evidence="1 2" key="1">
    <citation type="submission" date="2019-06" db="EMBL/GenBank/DDBJ databases">
        <title>A novel bacterium of genus Pontibacter, isolated from marine sediment.</title>
        <authorList>
            <person name="Huang H."/>
            <person name="Mo K."/>
            <person name="Hu Y."/>
        </authorList>
    </citation>
    <scope>NUCLEOTIDE SEQUENCE [LARGE SCALE GENOMIC DNA]</scope>
    <source>
        <strain evidence="1 2">HB172049</strain>
    </source>
</reference>
<dbReference type="OrthoDB" id="877332at2"/>
<gene>
    <name evidence="1" type="ORF">FJM65_11185</name>
</gene>
<keyword evidence="2" id="KW-1185">Reference proteome</keyword>
<name>A0A501W9M9_9BACT</name>